<dbReference type="EMBL" id="VANI01000034">
    <property type="protein sequence ID" value="TLM73372.1"/>
    <property type="molecule type" value="Genomic_DNA"/>
</dbReference>
<keyword evidence="2" id="KW-1185">Reference proteome</keyword>
<comment type="caution">
    <text evidence="1">The sequence shown here is derived from an EMBL/GenBank/DDBJ whole genome shotgun (WGS) entry which is preliminary data.</text>
</comment>
<evidence type="ECO:0000313" key="1">
    <source>
        <dbReference type="EMBL" id="TLM73372.1"/>
    </source>
</evidence>
<dbReference type="Pfam" id="PF07285">
    <property type="entry name" value="DUF1444"/>
    <property type="match status" value="1"/>
</dbReference>
<proteinExistence type="predicted"/>
<evidence type="ECO:0000313" key="2">
    <source>
        <dbReference type="Proteomes" id="UP000306791"/>
    </source>
</evidence>
<dbReference type="RefSeq" id="WP_138237351.1">
    <property type="nucleotide sequence ID" value="NZ_CP185860.1"/>
</dbReference>
<dbReference type="Proteomes" id="UP000306791">
    <property type="component" value="Unassembled WGS sequence"/>
</dbReference>
<dbReference type="InterPro" id="IPR010838">
    <property type="entry name" value="DUF1444"/>
</dbReference>
<name>A0ABY2UCJ7_9GAMM</name>
<reference evidence="1 2" key="1">
    <citation type="submission" date="2019-05" db="EMBL/GenBank/DDBJ databases">
        <title>Microbulbifer harenosus sp. nov., an alginate-degrading bacterium isolated from coastal sand.</title>
        <authorList>
            <person name="Huang H."/>
            <person name="Mo K."/>
            <person name="Bao S."/>
        </authorList>
    </citation>
    <scope>NUCLEOTIDE SEQUENCE [LARGE SCALE GENOMIC DNA]</scope>
    <source>
        <strain evidence="1 2">HB161719</strain>
    </source>
</reference>
<sequence length="181" mass="20500">MNIEKSIAYFKQTFYSDAKPDIELDKEDAPFCLNYSDDFSVFFLCDCGDHYAVMQEKHFKESSFSADELLAIGIGNLRAVADEIKINQNEGLLYFSGSGDFEASLLLVPEIWSDWLAEYCPNGYVAAIPARDILVVSDKHNESGIEKLISIIERIWPDGDHLLSNSLYHQSGQKWVPYKNA</sequence>
<protein>
    <submittedName>
        <fullName evidence="1">DUF1444 family protein</fullName>
    </submittedName>
</protein>
<accession>A0ABY2UCJ7</accession>
<organism evidence="1 2">
    <name type="scientific">Microbulbifer harenosus</name>
    <dbReference type="NCBI Taxonomy" id="2576840"/>
    <lineage>
        <taxon>Bacteria</taxon>
        <taxon>Pseudomonadati</taxon>
        <taxon>Pseudomonadota</taxon>
        <taxon>Gammaproteobacteria</taxon>
        <taxon>Cellvibrionales</taxon>
        <taxon>Microbulbiferaceae</taxon>
        <taxon>Microbulbifer</taxon>
    </lineage>
</organism>
<gene>
    <name evidence="1" type="ORF">FDY93_19095</name>
</gene>